<feature type="transmembrane region" description="Helical" evidence="2">
    <location>
        <begin position="831"/>
        <end position="853"/>
    </location>
</feature>
<feature type="transmembrane region" description="Helical" evidence="2">
    <location>
        <begin position="660"/>
        <end position="680"/>
    </location>
</feature>
<feature type="transmembrane region" description="Helical" evidence="2">
    <location>
        <begin position="790"/>
        <end position="811"/>
    </location>
</feature>
<feature type="transmembrane region" description="Helical" evidence="2">
    <location>
        <begin position="902"/>
        <end position="925"/>
    </location>
</feature>
<organism evidence="3 4">
    <name type="scientific">Phaeosphaeria nodorum (strain SN15 / ATCC MYA-4574 / FGSC 10173)</name>
    <name type="common">Glume blotch fungus</name>
    <name type="synonym">Parastagonospora nodorum</name>
    <dbReference type="NCBI Taxonomy" id="321614"/>
    <lineage>
        <taxon>Eukaryota</taxon>
        <taxon>Fungi</taxon>
        <taxon>Dikarya</taxon>
        <taxon>Ascomycota</taxon>
        <taxon>Pezizomycotina</taxon>
        <taxon>Dothideomycetes</taxon>
        <taxon>Pleosporomycetidae</taxon>
        <taxon>Pleosporales</taxon>
        <taxon>Pleosporineae</taxon>
        <taxon>Phaeosphaeriaceae</taxon>
        <taxon>Parastagonospora</taxon>
    </lineage>
</organism>
<keyword evidence="4" id="KW-1185">Reference proteome</keyword>
<gene>
    <name evidence="3" type="ORF">JI435_308220</name>
</gene>
<dbReference type="PANTHER" id="PTHR37544:SF3">
    <property type="entry name" value="SPRAY"/>
    <property type="match status" value="1"/>
</dbReference>
<accession>A0A7U2FEA8</accession>
<feature type="transmembrane region" description="Helical" evidence="2">
    <location>
        <begin position="237"/>
        <end position="256"/>
    </location>
</feature>
<evidence type="ECO:0000256" key="1">
    <source>
        <dbReference type="SAM" id="MobiDB-lite"/>
    </source>
</evidence>
<proteinExistence type="predicted"/>
<feature type="region of interest" description="Disordered" evidence="1">
    <location>
        <begin position="26"/>
        <end position="70"/>
    </location>
</feature>
<keyword evidence="2" id="KW-0472">Membrane</keyword>
<dbReference type="Pfam" id="PF11915">
    <property type="entry name" value="DUF3433"/>
    <property type="match status" value="2"/>
</dbReference>
<feature type="transmembrane region" description="Helical" evidence="2">
    <location>
        <begin position="126"/>
        <end position="148"/>
    </location>
</feature>
<evidence type="ECO:0000313" key="4">
    <source>
        <dbReference type="Proteomes" id="UP000663193"/>
    </source>
</evidence>
<dbReference type="Proteomes" id="UP000663193">
    <property type="component" value="Chromosome 12"/>
</dbReference>
<dbReference type="InterPro" id="IPR021840">
    <property type="entry name" value="DUF3433"/>
</dbReference>
<evidence type="ECO:0000313" key="3">
    <source>
        <dbReference type="EMBL" id="QRD01405.1"/>
    </source>
</evidence>
<reference evidence="4" key="1">
    <citation type="journal article" date="2021" name="BMC Genomics">
        <title>Chromosome-level genome assembly and manually-curated proteome of model necrotroph Parastagonospora nodorum Sn15 reveals a genome-wide trove of candidate effector homologs, and redundancy of virulence-related functions within an accessory chromosome.</title>
        <authorList>
            <person name="Bertazzoni S."/>
            <person name="Jones D.A.B."/>
            <person name="Phan H.T."/>
            <person name="Tan K.-C."/>
            <person name="Hane J.K."/>
        </authorList>
    </citation>
    <scope>NUCLEOTIDE SEQUENCE [LARGE SCALE GENOMIC DNA]</scope>
    <source>
        <strain evidence="4">SN15 / ATCC MYA-4574 / FGSC 10173)</strain>
    </source>
</reference>
<protein>
    <submittedName>
        <fullName evidence="3">Uncharacterized protein</fullName>
    </submittedName>
</protein>
<dbReference type="OrthoDB" id="3248909at2759"/>
<dbReference type="EMBL" id="CP069034">
    <property type="protein sequence ID" value="QRD01405.1"/>
    <property type="molecule type" value="Genomic_DNA"/>
</dbReference>
<dbReference type="PANTHER" id="PTHR37544">
    <property type="entry name" value="SPRAY-RELATED"/>
    <property type="match status" value="1"/>
</dbReference>
<evidence type="ECO:0000256" key="2">
    <source>
        <dbReference type="SAM" id="Phobius"/>
    </source>
</evidence>
<feature type="compositionally biased region" description="Low complexity" evidence="1">
    <location>
        <begin position="43"/>
        <end position="56"/>
    </location>
</feature>
<feature type="transmembrane region" description="Helical" evidence="2">
    <location>
        <begin position="1420"/>
        <end position="1444"/>
    </location>
</feature>
<dbReference type="VEuPathDB" id="FungiDB:JI435_308220"/>
<sequence length="1547" mass="172875">MSHSITNRSEHSNDRISWLSLPITNHHDESEIDEADTQRRRLSSPSPVSRSQSQRSNDGMPGARDIASPQLPIESDELLQADRGTTRDPSISSTGVDSLNKVPRAVASDASDSRTRTWLPYTLRRPFLVCLALVSLVLASILVILSWYSATHHGLRKDDGSLGLLLGWRYTPTIVAVLFTLALVMTAEDVKRTEAFSRMAETEPFEARFTLLYVPKVWWKSVFEGVSRRRSGGHRRWVLTFSSLAAGISILILSPFSSSVLIAKEIAYQEPVQMQRHIPAGDGTIKLQPQRETYFQTISAYLYNASTSIWVDDASVILPFGPTGQTISGESLPDGLWETDTMILRLENECIPMSITGKIILTANYSYADTALSNDTYSVRSKGFRLRSADGCEVQMQTPVTLDDVRPNSVVSLTSPDDLFQTDAVPQSGGIIWTNMSTTYISWQDLIRERGPVPRLDRDEGLVVKKTFIYDLSDQCRGRDLLIVSPPWWTSSFPLNTPQNVTQKAYWDNFTVKAEVCTPTIYGASLPVQQSITNGISRVRFDQAEFMKRRHKVPETLFDLGRLNDLAFHESWSKYMAREAGLQENQGFEGISMLLGKHYSLDQTSMLLNETFKAEASRLRSRFLGELVLSSVTQASTPMLENVDGSVTLTARRIMVVTEIAITLIVLFILAFCYSIFMLWTMTAGRRELRLEADPATVAGSTAVLRSQSSLATSLQVLSVKKRQHVNVGLDHCVYSTSTGVLAEVTPEVAETSYAMPVKSIKKGRPWRRHRGSKKITRRDWRPSMLHKQWLLTLLVVLVALATAILVLRHYSRENKLYRTAFVYQVDLGLFNASFSPHSVIAALVAVAIGLSWDGIDKPMRHLQPYLSMTRGTSAASRGVSLSYQSSYWLWAATRAALRRHWILSMIATGTTLAQILIISMAAIFERKSVIHAQPTTELNGRMYSYALRQEPFSFQIGLSSRPFYLAETLLETSEADWLYTALDEITLRNTPPAWTKDEWIYTPVSISRLPNTTTVSQDTGSENTHTVVTGLGDSPANVTVTTTALRGRLACSNIPVPATGWLDRAEDVFKNRTNEPIAGWILPQVLFQDKKYKSPVFTVPRRIACCTNGTAPGGQSVISFWSSGNPMAEQRPSEPVDPSGREDLNVPSIWSSNFTIKWIVGPTSSTVVDGRNSLENHVDVGVGLGNETLLYFTEQPLMSMMSCSPIIEHANASITISRSTSQVLEAKILTEPQSAPGAWDYPWDNEYLHPAIEDVPKDCSDPNQPNRTCSTFTTQESRGNASYGHFFVSQLLTAPHIVEPLKPPSWLVFNKSIEDVSNERFSIRDSNRGINMDFMSYANFHLAKSNATALLNDTALFEYSEKTFQTFFKHFATTGKWTYGGPAKSSVYDNYYGPGSAEEVNGTFTERIEVLAMNETATWLSLGIIFILIAILIVLIASLQIVYPKDSMQHRIECLADVLLMTAGSDEFVNLVHEKGVAGLENSDFKTKLGWFKDKRGVVRWGVEIADGHVEWVNAPEKDVDDSDESSWKRFWKIFDGYVTDPTYQY</sequence>
<keyword evidence="2" id="KW-1133">Transmembrane helix</keyword>
<name>A0A7U2FEA8_PHANO</name>
<feature type="transmembrane region" description="Helical" evidence="2">
    <location>
        <begin position="168"/>
        <end position="187"/>
    </location>
</feature>
<keyword evidence="2" id="KW-0812">Transmembrane</keyword>